<dbReference type="AlphaFoldDB" id="A0A370U4M1"/>
<accession>A0A370U4M1</accession>
<organism evidence="2 3">
    <name type="scientific">Marinomonas piezotolerans</name>
    <dbReference type="NCBI Taxonomy" id="2213058"/>
    <lineage>
        <taxon>Bacteria</taxon>
        <taxon>Pseudomonadati</taxon>
        <taxon>Pseudomonadota</taxon>
        <taxon>Gammaproteobacteria</taxon>
        <taxon>Oceanospirillales</taxon>
        <taxon>Oceanospirillaceae</taxon>
        <taxon>Marinomonas</taxon>
    </lineage>
</organism>
<dbReference type="Proteomes" id="UP000254326">
    <property type="component" value="Unassembled WGS sequence"/>
</dbReference>
<keyword evidence="1" id="KW-0732">Signal</keyword>
<comment type="caution">
    <text evidence="2">The sequence shown here is derived from an EMBL/GenBank/DDBJ whole genome shotgun (WGS) entry which is preliminary data.</text>
</comment>
<name>A0A370U4M1_9GAMM</name>
<keyword evidence="3" id="KW-1185">Reference proteome</keyword>
<evidence type="ECO:0008006" key="4">
    <source>
        <dbReference type="Google" id="ProtNLM"/>
    </source>
</evidence>
<feature type="chain" id="PRO_5016571873" description="Outer membrane protein beta-barrel domain-containing protein" evidence="1">
    <location>
        <begin position="19"/>
        <end position="156"/>
    </location>
</feature>
<proteinExistence type="predicted"/>
<evidence type="ECO:0000313" key="3">
    <source>
        <dbReference type="Proteomes" id="UP000254326"/>
    </source>
</evidence>
<feature type="signal peptide" evidence="1">
    <location>
        <begin position="1"/>
        <end position="18"/>
    </location>
</feature>
<dbReference type="EMBL" id="QKRA01000015">
    <property type="protein sequence ID" value="RDL42725.1"/>
    <property type="molecule type" value="Genomic_DNA"/>
</dbReference>
<protein>
    <recommendedName>
        <fullName evidence="4">Outer membrane protein beta-barrel domain-containing protein</fullName>
    </recommendedName>
</protein>
<evidence type="ECO:0000313" key="2">
    <source>
        <dbReference type="EMBL" id="RDL42725.1"/>
    </source>
</evidence>
<sequence>MKKLVSAALLAGATSASAAGQFSSLVSYDYVFSKPSTATSHTASMINALVEYTYPRSLSLYGGFSFILRDSFESALTVGTRLYTPTPMFYWGGSIPIWSYVGVGAYLVDNTAFYPEAGIRFGVTNNTRLDVFMKVLNSSNNTAYDKHATIGVGLTF</sequence>
<dbReference type="OrthoDB" id="6103802at2"/>
<gene>
    <name evidence="2" type="ORF">DN730_18005</name>
</gene>
<reference evidence="2 3" key="1">
    <citation type="submission" date="2018-06" db="EMBL/GenBank/DDBJ databases">
        <title>Marinomonas sp. YLB-05 draft genome sequence.</title>
        <authorList>
            <person name="Yu L."/>
            <person name="Tang X."/>
        </authorList>
    </citation>
    <scope>NUCLEOTIDE SEQUENCE [LARGE SCALE GENOMIC DNA]</scope>
    <source>
        <strain evidence="2 3">YLB-05</strain>
    </source>
</reference>
<evidence type="ECO:0000256" key="1">
    <source>
        <dbReference type="SAM" id="SignalP"/>
    </source>
</evidence>
<dbReference type="RefSeq" id="WP_115469527.1">
    <property type="nucleotide sequence ID" value="NZ_QKRA01000015.1"/>
</dbReference>